<dbReference type="Proteomes" id="UP000059574">
    <property type="component" value="Chromosome"/>
</dbReference>
<evidence type="ECO:0000313" key="1">
    <source>
        <dbReference type="EMBL" id="ALO67440.1"/>
    </source>
</evidence>
<evidence type="ECO:0000313" key="2">
    <source>
        <dbReference type="Proteomes" id="UP000059574"/>
    </source>
</evidence>
<accession>A0A0S2M1T1</accession>
<sequence length="249" mass="25813">MTNPLRTSGGAGPEPRELIRANAPRSVTALERLVSVSDYADFAATFAGIGKASSALLYAGGSALLQVTIAGLDDVPIEPSSDLFRNLRSALTRFGDQQLRIQLVEREALALVLSASVQVQTGYDWTLVEPVIRAALLESHGFASMALGQDLASSAVIATMAAIPGVAYVDLDVLVTLGREELTAGLARLTGGQPGGNVTPGVPANRGPALPRRITVLPGRVDGGVALPAQLAYLQAAVPDSLILNEVQP</sequence>
<name>A0A0S2M1T1_9MICC</name>
<protein>
    <submittedName>
        <fullName evidence="1">Uncharacterized protein</fullName>
    </submittedName>
</protein>
<dbReference type="AlphaFoldDB" id="A0A0S2M1T1"/>
<dbReference type="RefSeq" id="WP_062290282.1">
    <property type="nucleotide sequence ID" value="NZ_CP013200.1"/>
</dbReference>
<gene>
    <name evidence="1" type="ORF">AS189_14275</name>
</gene>
<proteinExistence type="predicted"/>
<reference evidence="1 2" key="2">
    <citation type="journal article" date="2016" name="J. Biotechnol.">
        <title>Complete genome sequence of Arthrobacter alpinus ERGS4:06, a yellow pigmented bacterium tolerant to cold and radiations isolated from Sikkim Himalaya.</title>
        <authorList>
            <person name="Kumar R."/>
            <person name="Singh D."/>
            <person name="Swarnkar M.K."/>
            <person name="Singh A.K."/>
            <person name="Kumar S."/>
        </authorList>
    </citation>
    <scope>NUCLEOTIDE SEQUENCE [LARGE SCALE GENOMIC DNA]</scope>
    <source>
        <strain evidence="1 2">ERGS4:06</strain>
    </source>
</reference>
<reference evidence="2" key="1">
    <citation type="submission" date="2015-11" db="EMBL/GenBank/DDBJ databases">
        <authorList>
            <person name="Kumar R."/>
            <person name="Singh D."/>
            <person name="Swarnkar M.K."/>
            <person name="Singh A.K."/>
            <person name="Kumar S."/>
        </authorList>
    </citation>
    <scope>NUCLEOTIDE SEQUENCE [LARGE SCALE GENOMIC DNA]</scope>
    <source>
        <strain evidence="2">ERGS4:06</strain>
    </source>
</reference>
<organism evidence="1 2">
    <name type="scientific">Arthrobacter alpinus</name>
    <dbReference type="NCBI Taxonomy" id="656366"/>
    <lineage>
        <taxon>Bacteria</taxon>
        <taxon>Bacillati</taxon>
        <taxon>Actinomycetota</taxon>
        <taxon>Actinomycetes</taxon>
        <taxon>Micrococcales</taxon>
        <taxon>Micrococcaceae</taxon>
        <taxon>Arthrobacter</taxon>
    </lineage>
</organism>
<dbReference type="EMBL" id="CP013200">
    <property type="protein sequence ID" value="ALO67440.1"/>
    <property type="molecule type" value="Genomic_DNA"/>
</dbReference>